<feature type="region of interest" description="Disordered" evidence="1">
    <location>
        <begin position="184"/>
        <end position="225"/>
    </location>
</feature>
<reference evidence="2" key="1">
    <citation type="submission" date="2021-03" db="EMBL/GenBank/DDBJ databases">
        <title>Revisited historic fungal species revealed as producer of novel bioactive compounds through whole genome sequencing and comparative genomics.</title>
        <authorList>
            <person name="Vignolle G.A."/>
            <person name="Hochenegger N."/>
            <person name="Mach R.L."/>
            <person name="Mach-Aigner A.R."/>
            <person name="Javad Rahimi M."/>
            <person name="Salim K.A."/>
            <person name="Chan C.M."/>
            <person name="Lim L.B.L."/>
            <person name="Cai F."/>
            <person name="Druzhinina I.S."/>
            <person name="U'Ren J.M."/>
            <person name="Derntl C."/>
        </authorList>
    </citation>
    <scope>NUCLEOTIDE SEQUENCE</scope>
    <source>
        <strain evidence="2">TUCIM 5799</strain>
    </source>
</reference>
<feature type="region of interest" description="Disordered" evidence="1">
    <location>
        <begin position="1"/>
        <end position="94"/>
    </location>
</feature>
<evidence type="ECO:0000313" key="2">
    <source>
        <dbReference type="EMBL" id="KAI1857709.1"/>
    </source>
</evidence>
<accession>A0A9P9WD93</accession>
<dbReference type="Proteomes" id="UP000829685">
    <property type="component" value="Unassembled WGS sequence"/>
</dbReference>
<proteinExistence type="predicted"/>
<feature type="compositionally biased region" description="Polar residues" evidence="1">
    <location>
        <begin position="66"/>
        <end position="75"/>
    </location>
</feature>
<feature type="compositionally biased region" description="Low complexity" evidence="1">
    <location>
        <begin position="1"/>
        <end position="20"/>
    </location>
</feature>
<dbReference type="EMBL" id="JAFIMR010000039">
    <property type="protein sequence ID" value="KAI1857709.1"/>
    <property type="molecule type" value="Genomic_DNA"/>
</dbReference>
<name>A0A9P9WD93_9PEZI</name>
<feature type="compositionally biased region" description="Acidic residues" evidence="1">
    <location>
        <begin position="192"/>
        <end position="215"/>
    </location>
</feature>
<dbReference type="AlphaFoldDB" id="A0A9P9WD93"/>
<sequence>MATKTSTTATPAASSSTKPPVLKRSEGAATPAHARTHRPKSSPKLGVFRCIKPVWTGVEKRPQPTRRPSTAQLLQVSDPRADRYPEDSTGSTRRPVTAHMADVLHTAQVHSRRLVGENMRRAAAEAAGPSPYAAGGAGKGRDAWMGGPHGFATRRPWARFWYGGGVGDPEVAAAWDEAFGLGKGGCTCHDNLDDEEGDEEEEEEEEEEDDKEVSDDSGLRMKSKQ</sequence>
<evidence type="ECO:0000313" key="3">
    <source>
        <dbReference type="Proteomes" id="UP000829685"/>
    </source>
</evidence>
<comment type="caution">
    <text evidence="2">The sequence shown here is derived from an EMBL/GenBank/DDBJ whole genome shotgun (WGS) entry which is preliminary data.</text>
</comment>
<gene>
    <name evidence="2" type="ORF">JX265_011124</name>
</gene>
<organism evidence="2 3">
    <name type="scientific">Neoarthrinium moseri</name>
    <dbReference type="NCBI Taxonomy" id="1658444"/>
    <lineage>
        <taxon>Eukaryota</taxon>
        <taxon>Fungi</taxon>
        <taxon>Dikarya</taxon>
        <taxon>Ascomycota</taxon>
        <taxon>Pezizomycotina</taxon>
        <taxon>Sordariomycetes</taxon>
        <taxon>Xylariomycetidae</taxon>
        <taxon>Amphisphaeriales</taxon>
        <taxon>Apiosporaceae</taxon>
        <taxon>Neoarthrinium</taxon>
    </lineage>
</organism>
<evidence type="ECO:0000256" key="1">
    <source>
        <dbReference type="SAM" id="MobiDB-lite"/>
    </source>
</evidence>
<protein>
    <submittedName>
        <fullName evidence="2">Uncharacterized protein</fullName>
    </submittedName>
</protein>
<keyword evidence="3" id="KW-1185">Reference proteome</keyword>